<gene>
    <name evidence="3" type="ORF">OU415_08480</name>
</gene>
<dbReference type="Pfam" id="PF07883">
    <property type="entry name" value="Cupin_2"/>
    <property type="match status" value="1"/>
</dbReference>
<comment type="caution">
    <text evidence="3">The sequence shown here is derived from an EMBL/GenBank/DDBJ whole genome shotgun (WGS) entry which is preliminary data.</text>
</comment>
<dbReference type="InterPro" id="IPR013096">
    <property type="entry name" value="Cupin_2"/>
</dbReference>
<name>A0ABT4UUT1_9PSEU</name>
<dbReference type="RefSeq" id="WP_270948048.1">
    <property type="nucleotide sequence ID" value="NZ_JAQGLA010000009.1"/>
</dbReference>
<dbReference type="EMBL" id="JAQGLA010000009">
    <property type="protein sequence ID" value="MDA3625470.1"/>
    <property type="molecule type" value="Genomic_DNA"/>
</dbReference>
<keyword evidence="1" id="KW-0479">Metal-binding</keyword>
<evidence type="ECO:0000256" key="1">
    <source>
        <dbReference type="ARBA" id="ARBA00022723"/>
    </source>
</evidence>
<evidence type="ECO:0000313" key="4">
    <source>
        <dbReference type="Proteomes" id="UP001210380"/>
    </source>
</evidence>
<dbReference type="PANTHER" id="PTHR35848">
    <property type="entry name" value="OXALATE-BINDING PROTEIN"/>
    <property type="match status" value="1"/>
</dbReference>
<proteinExistence type="predicted"/>
<dbReference type="InterPro" id="IPR014710">
    <property type="entry name" value="RmlC-like_jellyroll"/>
</dbReference>
<dbReference type="Proteomes" id="UP001210380">
    <property type="component" value="Unassembled WGS sequence"/>
</dbReference>
<reference evidence="3 4" key="1">
    <citation type="submission" date="2022-11" db="EMBL/GenBank/DDBJ databases">
        <title>Draft genome sequence of Saccharopolyspora sp. WRP15-2 isolated from rhizosphere soils of wild rice in Thailand.</title>
        <authorList>
            <person name="Duangmal K."/>
            <person name="Kammanee S."/>
            <person name="Muangham S."/>
        </authorList>
    </citation>
    <scope>NUCLEOTIDE SEQUENCE [LARGE SCALE GENOMIC DNA]</scope>
    <source>
        <strain evidence="3 4">WRP15-2</strain>
    </source>
</reference>
<dbReference type="Gene3D" id="2.60.120.10">
    <property type="entry name" value="Jelly Rolls"/>
    <property type="match status" value="1"/>
</dbReference>
<organism evidence="3 4">
    <name type="scientific">Saccharopolyspora oryzae</name>
    <dbReference type="NCBI Taxonomy" id="2997343"/>
    <lineage>
        <taxon>Bacteria</taxon>
        <taxon>Bacillati</taxon>
        <taxon>Actinomycetota</taxon>
        <taxon>Actinomycetes</taxon>
        <taxon>Pseudonocardiales</taxon>
        <taxon>Pseudonocardiaceae</taxon>
        <taxon>Saccharopolyspora</taxon>
    </lineage>
</organism>
<accession>A0ABT4UUT1</accession>
<dbReference type="InterPro" id="IPR051610">
    <property type="entry name" value="GPI/OXD"/>
</dbReference>
<evidence type="ECO:0000259" key="2">
    <source>
        <dbReference type="Pfam" id="PF07883"/>
    </source>
</evidence>
<evidence type="ECO:0000313" key="3">
    <source>
        <dbReference type="EMBL" id="MDA3625470.1"/>
    </source>
</evidence>
<sequence length="140" mass="15332">MLERAGSAAFDYDMHGGTALTRVQWYFLDRARLPVAVQLWELPPGGAEGMHAHREDEPLEELYLVVEGTATMRVDEQTHVLGPGDAVLAPVGSDHDLHNTGGTVLKVVVVWGRPAEADWSNFGTARASRQARARSDRDEA</sequence>
<dbReference type="InterPro" id="IPR011051">
    <property type="entry name" value="RmlC_Cupin_sf"/>
</dbReference>
<feature type="domain" description="Cupin type-2" evidence="2">
    <location>
        <begin position="39"/>
        <end position="111"/>
    </location>
</feature>
<protein>
    <submittedName>
        <fullName evidence="3">Cupin domain-containing protein</fullName>
    </submittedName>
</protein>
<dbReference type="SUPFAM" id="SSF51182">
    <property type="entry name" value="RmlC-like cupins"/>
    <property type="match status" value="1"/>
</dbReference>
<keyword evidence="4" id="KW-1185">Reference proteome</keyword>